<gene>
    <name evidence="1" type="ORF">CTI12_AA348160</name>
</gene>
<evidence type="ECO:0000313" key="1">
    <source>
        <dbReference type="EMBL" id="PWA62672.1"/>
    </source>
</evidence>
<dbReference type="OrthoDB" id="552259at2759"/>
<evidence type="ECO:0000313" key="2">
    <source>
        <dbReference type="Proteomes" id="UP000245207"/>
    </source>
</evidence>
<dbReference type="PANTHER" id="PTHR31431">
    <property type="entry name" value="NUCLEOPORIN NUP188 HOMOLOG"/>
    <property type="match status" value="1"/>
</dbReference>
<dbReference type="GO" id="GO:0017056">
    <property type="term" value="F:structural constituent of nuclear pore"/>
    <property type="evidence" value="ECO:0007669"/>
    <property type="project" value="InterPro"/>
</dbReference>
<dbReference type="GO" id="GO:0044611">
    <property type="term" value="C:nuclear pore inner ring"/>
    <property type="evidence" value="ECO:0007669"/>
    <property type="project" value="TreeGrafter"/>
</dbReference>
<dbReference type="Proteomes" id="UP000245207">
    <property type="component" value="Unassembled WGS sequence"/>
</dbReference>
<dbReference type="PANTHER" id="PTHR31431:SF1">
    <property type="entry name" value="NUCLEOPORIN NUP188"/>
    <property type="match status" value="1"/>
</dbReference>
<keyword evidence="2" id="KW-1185">Reference proteome</keyword>
<sequence length="271" mass="31255">MFTVKNLLADLENLSPSSQLPISLENTLRENHLWLLNSVSMFKLPNPKSREALDSKEVKIGSRTLTVDSKFKELALKISSALVMLQYYIERQCVLKCTRQILMLSLYIEDESKADRTVRDVVTKLISDGLENRLLSVIESLLSAAYPESMDADFFTLWAEEMLIEDNLVLDILFIAYYESFCTCDGKQWKKLCLLYEMMISGSCNFGKLAISVEALQSIYHAKVQLLLILIETLYMENLLQMVHDETPFRFKTQSFHVFVCIAFWLLLVME</sequence>
<dbReference type="STRING" id="35608.A0A2U1MN66"/>
<dbReference type="EMBL" id="PKPP01004818">
    <property type="protein sequence ID" value="PWA62672.1"/>
    <property type="molecule type" value="Genomic_DNA"/>
</dbReference>
<protein>
    <submittedName>
        <fullName evidence="1">Uncharacterized protein</fullName>
    </submittedName>
</protein>
<accession>A0A2U1MN66</accession>
<name>A0A2U1MN66_ARTAN</name>
<dbReference type="GO" id="GO:0006606">
    <property type="term" value="P:protein import into nucleus"/>
    <property type="evidence" value="ECO:0007669"/>
    <property type="project" value="TreeGrafter"/>
</dbReference>
<dbReference type="InterPro" id="IPR044840">
    <property type="entry name" value="Nup188"/>
</dbReference>
<organism evidence="1 2">
    <name type="scientific">Artemisia annua</name>
    <name type="common">Sweet wormwood</name>
    <dbReference type="NCBI Taxonomy" id="35608"/>
    <lineage>
        <taxon>Eukaryota</taxon>
        <taxon>Viridiplantae</taxon>
        <taxon>Streptophyta</taxon>
        <taxon>Embryophyta</taxon>
        <taxon>Tracheophyta</taxon>
        <taxon>Spermatophyta</taxon>
        <taxon>Magnoliopsida</taxon>
        <taxon>eudicotyledons</taxon>
        <taxon>Gunneridae</taxon>
        <taxon>Pentapetalae</taxon>
        <taxon>asterids</taxon>
        <taxon>campanulids</taxon>
        <taxon>Asterales</taxon>
        <taxon>Asteraceae</taxon>
        <taxon>Asteroideae</taxon>
        <taxon>Anthemideae</taxon>
        <taxon>Artemisiinae</taxon>
        <taxon>Artemisia</taxon>
    </lineage>
</organism>
<proteinExistence type="predicted"/>
<dbReference type="AlphaFoldDB" id="A0A2U1MN66"/>
<comment type="caution">
    <text evidence="1">The sequence shown here is derived from an EMBL/GenBank/DDBJ whole genome shotgun (WGS) entry which is preliminary data.</text>
</comment>
<dbReference type="GO" id="GO:0006405">
    <property type="term" value="P:RNA export from nucleus"/>
    <property type="evidence" value="ECO:0007669"/>
    <property type="project" value="TreeGrafter"/>
</dbReference>
<reference evidence="1 2" key="1">
    <citation type="journal article" date="2018" name="Mol. Plant">
        <title>The genome of Artemisia annua provides insight into the evolution of Asteraceae family and artemisinin biosynthesis.</title>
        <authorList>
            <person name="Shen Q."/>
            <person name="Zhang L."/>
            <person name="Liao Z."/>
            <person name="Wang S."/>
            <person name="Yan T."/>
            <person name="Shi P."/>
            <person name="Liu M."/>
            <person name="Fu X."/>
            <person name="Pan Q."/>
            <person name="Wang Y."/>
            <person name="Lv Z."/>
            <person name="Lu X."/>
            <person name="Zhang F."/>
            <person name="Jiang W."/>
            <person name="Ma Y."/>
            <person name="Chen M."/>
            <person name="Hao X."/>
            <person name="Li L."/>
            <person name="Tang Y."/>
            <person name="Lv G."/>
            <person name="Zhou Y."/>
            <person name="Sun X."/>
            <person name="Brodelius P.E."/>
            <person name="Rose J.K.C."/>
            <person name="Tang K."/>
        </authorList>
    </citation>
    <scope>NUCLEOTIDE SEQUENCE [LARGE SCALE GENOMIC DNA]</scope>
    <source>
        <strain evidence="2">cv. Huhao1</strain>
        <tissue evidence="1">Leaf</tissue>
    </source>
</reference>